<name>A0A4C1WMW0_EUMVA</name>
<dbReference type="Proteomes" id="UP000299102">
    <property type="component" value="Unassembled WGS sequence"/>
</dbReference>
<reference evidence="1 2" key="1">
    <citation type="journal article" date="2019" name="Commun. Biol.">
        <title>The bagworm genome reveals a unique fibroin gene that provides high tensile strength.</title>
        <authorList>
            <person name="Kono N."/>
            <person name="Nakamura H."/>
            <person name="Ohtoshi R."/>
            <person name="Tomita M."/>
            <person name="Numata K."/>
            <person name="Arakawa K."/>
        </authorList>
    </citation>
    <scope>NUCLEOTIDE SEQUENCE [LARGE SCALE GENOMIC DNA]</scope>
</reference>
<accession>A0A4C1WMW0</accession>
<keyword evidence="2" id="KW-1185">Reference proteome</keyword>
<dbReference type="AlphaFoldDB" id="A0A4C1WMW0"/>
<evidence type="ECO:0000313" key="2">
    <source>
        <dbReference type="Proteomes" id="UP000299102"/>
    </source>
</evidence>
<organism evidence="1 2">
    <name type="scientific">Eumeta variegata</name>
    <name type="common">Bagworm moth</name>
    <name type="synonym">Eumeta japonica</name>
    <dbReference type="NCBI Taxonomy" id="151549"/>
    <lineage>
        <taxon>Eukaryota</taxon>
        <taxon>Metazoa</taxon>
        <taxon>Ecdysozoa</taxon>
        <taxon>Arthropoda</taxon>
        <taxon>Hexapoda</taxon>
        <taxon>Insecta</taxon>
        <taxon>Pterygota</taxon>
        <taxon>Neoptera</taxon>
        <taxon>Endopterygota</taxon>
        <taxon>Lepidoptera</taxon>
        <taxon>Glossata</taxon>
        <taxon>Ditrysia</taxon>
        <taxon>Tineoidea</taxon>
        <taxon>Psychidae</taxon>
        <taxon>Oiketicinae</taxon>
        <taxon>Eumeta</taxon>
    </lineage>
</organism>
<comment type="caution">
    <text evidence="1">The sequence shown here is derived from an EMBL/GenBank/DDBJ whole genome shotgun (WGS) entry which is preliminary data.</text>
</comment>
<evidence type="ECO:0000313" key="1">
    <source>
        <dbReference type="EMBL" id="GBP52806.1"/>
    </source>
</evidence>
<protein>
    <submittedName>
        <fullName evidence="1">Uncharacterized protein</fullName>
    </submittedName>
</protein>
<gene>
    <name evidence="1" type="ORF">EVAR_39344_1</name>
</gene>
<sequence length="73" mass="7929">MAPITQRAPPLADEESHFGLKDSERKTLTSSHCQLGAVGLVVESVDLYGALGSNRRKKSVGQMSLCKDQKEMP</sequence>
<proteinExistence type="predicted"/>
<dbReference type="EMBL" id="BGZK01000610">
    <property type="protein sequence ID" value="GBP52806.1"/>
    <property type="molecule type" value="Genomic_DNA"/>
</dbReference>